<dbReference type="Proteomes" id="UP000285376">
    <property type="component" value="Unassembled WGS sequence"/>
</dbReference>
<evidence type="ECO:0008006" key="6">
    <source>
        <dbReference type="Google" id="ProtNLM"/>
    </source>
</evidence>
<evidence type="ECO:0000313" key="2">
    <source>
        <dbReference type="EMBL" id="QEH93953.1"/>
    </source>
</evidence>
<evidence type="ECO:0000313" key="5">
    <source>
        <dbReference type="Proteomes" id="UP000323565"/>
    </source>
</evidence>
<dbReference type="RefSeq" id="WP_118913507.1">
    <property type="nucleotide sequence ID" value="NZ_CBCRVH010000009.1"/>
</dbReference>
<dbReference type="AlphaFoldDB" id="A0A417Z4U1"/>
<keyword evidence="1" id="KW-0812">Transmembrane</keyword>
<feature type="transmembrane region" description="Helical" evidence="1">
    <location>
        <begin position="168"/>
        <end position="190"/>
    </location>
</feature>
<evidence type="ECO:0000256" key="1">
    <source>
        <dbReference type="SAM" id="Phobius"/>
    </source>
</evidence>
<keyword evidence="1" id="KW-1133">Transmembrane helix</keyword>
<evidence type="ECO:0000313" key="3">
    <source>
        <dbReference type="EMBL" id="RHW45763.1"/>
    </source>
</evidence>
<dbReference type="EMBL" id="QWLM01000008">
    <property type="protein sequence ID" value="RHW45763.1"/>
    <property type="molecule type" value="Genomic_DNA"/>
</dbReference>
<name>A0A417Z4U1_9MICO</name>
<gene>
    <name evidence="3" type="ORF">D1832_08685</name>
    <name evidence="2" type="ORF">FV141_10730</name>
</gene>
<reference evidence="3 4" key="1">
    <citation type="submission" date="2018-08" db="EMBL/GenBank/DDBJ databases">
        <title>Whole genome sequence analysis of Dermacoccus abyssi bacteria isolated from Deep Mariana trench Micromonospora spp reveals genes involved in the environmental adaptation and production of secondary metabolites.</title>
        <authorList>
            <person name="Abdel-Mageed W.M."/>
            <person name="Lehri B."/>
            <person name="Nouioui I."/>
            <person name="Goodfellow I."/>
            <person name="Jaspars M."/>
            <person name="Karlyshev A."/>
        </authorList>
    </citation>
    <scope>NUCLEOTIDE SEQUENCE [LARGE SCALE GENOMIC DNA]</scope>
    <source>
        <strain evidence="3 4">MT1.1</strain>
    </source>
</reference>
<keyword evidence="5" id="KW-1185">Reference proteome</keyword>
<reference evidence="2 5" key="2">
    <citation type="submission" date="2019-08" db="EMBL/GenBank/DDBJ databases">
        <title>Dermacoccus abyssi strain HZAU 226, whole genome Nanopore sequencing project.</title>
        <authorList>
            <person name="Guo A."/>
            <person name="Zhang X."/>
            <person name="Ruan Y."/>
            <person name="Liu W."/>
            <person name="Chen Q."/>
            <person name="Gu L."/>
        </authorList>
    </citation>
    <scope>NUCLEOTIDE SEQUENCE [LARGE SCALE GENOMIC DNA]</scope>
    <source>
        <strain evidence="2 5">HZAU 226</strain>
    </source>
</reference>
<accession>A0A417Z4U1</accession>
<dbReference type="Proteomes" id="UP000323565">
    <property type="component" value="Chromosome"/>
</dbReference>
<organism evidence="3 4">
    <name type="scientific">Dermacoccus abyssi</name>
    <dbReference type="NCBI Taxonomy" id="322596"/>
    <lineage>
        <taxon>Bacteria</taxon>
        <taxon>Bacillati</taxon>
        <taxon>Actinomycetota</taxon>
        <taxon>Actinomycetes</taxon>
        <taxon>Micrococcales</taxon>
        <taxon>Dermacoccaceae</taxon>
        <taxon>Dermacoccus</taxon>
    </lineage>
</organism>
<sequence length="191" mass="21061">MTINAAAVAYLRHHLCEFLLFVVLATPVLVMRPFLGNVVVVVLFFVMYFGFSYQSERAVRLRVDDDGVQYLAGGRDRSFIAWSEIGAIVPRRFRGWPAEDALVVLDHADKPLLVAGVAMFGDADLRRVKAYAGQRVEVREPVVLSALTGRAGGHRRPDLVPERTSERFLASSIGGMVLAALVAVALFSFVR</sequence>
<evidence type="ECO:0000313" key="4">
    <source>
        <dbReference type="Proteomes" id="UP000285376"/>
    </source>
</evidence>
<proteinExistence type="predicted"/>
<dbReference type="EMBL" id="CP043031">
    <property type="protein sequence ID" value="QEH93953.1"/>
    <property type="molecule type" value="Genomic_DNA"/>
</dbReference>
<keyword evidence="1" id="KW-0472">Membrane</keyword>
<protein>
    <recommendedName>
        <fullName evidence="6">PH domain-containing protein</fullName>
    </recommendedName>
</protein>
<feature type="transmembrane region" description="Helical" evidence="1">
    <location>
        <begin position="18"/>
        <end position="51"/>
    </location>
</feature>